<feature type="compositionally biased region" description="Polar residues" evidence="7">
    <location>
        <begin position="367"/>
        <end position="376"/>
    </location>
</feature>
<feature type="compositionally biased region" description="Low complexity" evidence="7">
    <location>
        <begin position="428"/>
        <end position="442"/>
    </location>
</feature>
<dbReference type="Pfam" id="PF06775">
    <property type="entry name" value="Seipin"/>
    <property type="match status" value="1"/>
</dbReference>
<keyword evidence="2 8" id="KW-0812">Transmembrane</keyword>
<feature type="transmembrane region" description="Helical" evidence="8">
    <location>
        <begin position="252"/>
        <end position="280"/>
    </location>
</feature>
<dbReference type="GO" id="GO:0006629">
    <property type="term" value="P:lipid metabolic process"/>
    <property type="evidence" value="ECO:0007669"/>
    <property type="project" value="UniProtKB-KW"/>
</dbReference>
<feature type="transmembrane region" description="Helical" evidence="8">
    <location>
        <begin position="60"/>
        <end position="89"/>
    </location>
</feature>
<evidence type="ECO:0000256" key="4">
    <source>
        <dbReference type="ARBA" id="ARBA00022989"/>
    </source>
</evidence>
<dbReference type="OMA" id="HIIEWIA"/>
<accession>D3BBR3</accession>
<sequence length="522" mass="59525">METFVTTVVRSGLEFTYKVASFFIRIWLLPLNSMVEWFTDRIKPLFDPLITFLVNNKTKLLRISIYSVLAFGLVGTLSLANYFIIYSYYVPRVVTEEPLYFEFGKKITAHTDIAVEFQRNKLYDVYLHLELPESPKNEAAGMFMACLEIENQDKWNPAKILNTCRPGILKYRSTITKLFRTFTYALTNLFGITEEKQIISIPMVENLLSKRFYQTISVNVNIQNPDIQIYKASLVFQAKLAGLEYYLYNYPYISFAVGFASLFIFWSFSTLFIIISLYLYRYFKNPPPVEEDLDVFPFDKDNSKLTDEEKKKKKELYSDLDEVLNPLPSSSFSSSSSSSSPHKSQYIWEEELKEIDSLVTKKKLQQKNDTNNNNYYSGKDDDGADDYSIPKIGQDITKSIVSPEVKIEKIEESSYPLPGSQTAIVNNTSTTTTEGEEISGTTPIVDDTVSSNVPPQNNTDSEESKEEDQSTQTTPTTESPSPPSSDGESYGNSGNLGHDEWQIVGSTKDDDDHLSTIRKRKI</sequence>
<keyword evidence="6 8" id="KW-0472">Membrane</keyword>
<dbReference type="PANTHER" id="PTHR21212">
    <property type="entry name" value="BERNARDINELLI-SEIP CONGENITAL LIPODYSTROPHY 2 HOMOLOG BSCL2 PROTEIN"/>
    <property type="match status" value="1"/>
</dbReference>
<evidence type="ECO:0000256" key="6">
    <source>
        <dbReference type="ARBA" id="ARBA00023136"/>
    </source>
</evidence>
<evidence type="ECO:0000256" key="7">
    <source>
        <dbReference type="SAM" id="MobiDB-lite"/>
    </source>
</evidence>
<dbReference type="GO" id="GO:0140042">
    <property type="term" value="P:lipid droplet formation"/>
    <property type="evidence" value="ECO:0007669"/>
    <property type="project" value="UniProtKB-ARBA"/>
</dbReference>
<comment type="caution">
    <text evidence="9">The sequence shown here is derived from an EMBL/GenBank/DDBJ whole genome shotgun (WGS) entry which is preliminary data.</text>
</comment>
<organism evidence="9 10">
    <name type="scientific">Heterostelium pallidum (strain ATCC 26659 / Pp 5 / PN500)</name>
    <name type="common">Cellular slime mold</name>
    <name type="synonym">Polysphondylium pallidum</name>
    <dbReference type="NCBI Taxonomy" id="670386"/>
    <lineage>
        <taxon>Eukaryota</taxon>
        <taxon>Amoebozoa</taxon>
        <taxon>Evosea</taxon>
        <taxon>Eumycetozoa</taxon>
        <taxon>Dictyostelia</taxon>
        <taxon>Acytosteliales</taxon>
        <taxon>Acytosteliaceae</taxon>
        <taxon>Heterostelium</taxon>
    </lineage>
</organism>
<evidence type="ECO:0000256" key="3">
    <source>
        <dbReference type="ARBA" id="ARBA00022824"/>
    </source>
</evidence>
<reference evidence="9 10" key="1">
    <citation type="journal article" date="2011" name="Genome Res.">
        <title>Phylogeny-wide analysis of social amoeba genomes highlights ancient origins for complex intercellular communication.</title>
        <authorList>
            <person name="Heidel A.J."/>
            <person name="Lawal H.M."/>
            <person name="Felder M."/>
            <person name="Schilde C."/>
            <person name="Helps N.R."/>
            <person name="Tunggal B."/>
            <person name="Rivero F."/>
            <person name="John U."/>
            <person name="Schleicher M."/>
            <person name="Eichinger L."/>
            <person name="Platzer M."/>
            <person name="Noegel A.A."/>
            <person name="Schaap P."/>
            <person name="Gloeckner G."/>
        </authorList>
    </citation>
    <scope>NUCLEOTIDE SEQUENCE [LARGE SCALE GENOMIC DNA]</scope>
    <source>
        <strain evidence="10">ATCC 26659 / Pp 5 / PN500</strain>
    </source>
</reference>
<dbReference type="AlphaFoldDB" id="D3BBR3"/>
<feature type="compositionally biased region" description="Polar residues" evidence="7">
    <location>
        <begin position="448"/>
        <end position="459"/>
    </location>
</feature>
<keyword evidence="4 8" id="KW-1133">Transmembrane helix</keyword>
<feature type="region of interest" description="Disordered" evidence="7">
    <location>
        <begin position="411"/>
        <end position="522"/>
    </location>
</feature>
<dbReference type="PANTHER" id="PTHR21212:SF0">
    <property type="entry name" value="SEIPIN"/>
    <property type="match status" value="1"/>
</dbReference>
<dbReference type="CDD" id="cd23995">
    <property type="entry name" value="Seipin_BSCL2_like"/>
    <property type="match status" value="1"/>
</dbReference>
<dbReference type="GeneID" id="31361416"/>
<keyword evidence="10" id="KW-1185">Reference proteome</keyword>
<dbReference type="Proteomes" id="UP000001396">
    <property type="component" value="Unassembled WGS sequence"/>
</dbReference>
<evidence type="ECO:0008006" key="11">
    <source>
        <dbReference type="Google" id="ProtNLM"/>
    </source>
</evidence>
<protein>
    <recommendedName>
        <fullName evidence="11">Seipin</fullName>
    </recommendedName>
</protein>
<feature type="compositionally biased region" description="Basic and acidic residues" evidence="7">
    <location>
        <begin position="497"/>
        <end position="515"/>
    </location>
</feature>
<keyword evidence="5" id="KW-0443">Lipid metabolism</keyword>
<evidence type="ECO:0000313" key="10">
    <source>
        <dbReference type="Proteomes" id="UP000001396"/>
    </source>
</evidence>
<dbReference type="RefSeq" id="XP_020433214.1">
    <property type="nucleotide sequence ID" value="XM_020576802.1"/>
</dbReference>
<dbReference type="STRING" id="670386.D3BBR3"/>
<comment type="subcellular location">
    <subcellularLocation>
        <location evidence="1">Endoplasmic reticulum membrane</location>
        <topology evidence="1">Multi-pass membrane protein</topology>
    </subcellularLocation>
</comment>
<evidence type="ECO:0000256" key="2">
    <source>
        <dbReference type="ARBA" id="ARBA00022692"/>
    </source>
</evidence>
<evidence type="ECO:0000256" key="1">
    <source>
        <dbReference type="ARBA" id="ARBA00004477"/>
    </source>
</evidence>
<dbReference type="InterPro" id="IPR009617">
    <property type="entry name" value="Seipin"/>
</dbReference>
<feature type="compositionally biased region" description="Low complexity" evidence="7">
    <location>
        <begin position="470"/>
        <end position="489"/>
    </location>
</feature>
<feature type="region of interest" description="Disordered" evidence="7">
    <location>
        <begin position="363"/>
        <end position="397"/>
    </location>
</feature>
<dbReference type="EMBL" id="ADBJ01000026">
    <property type="protein sequence ID" value="EFA81096.1"/>
    <property type="molecule type" value="Genomic_DNA"/>
</dbReference>
<proteinExistence type="predicted"/>
<dbReference type="InParanoid" id="D3BBR3"/>
<name>D3BBR3_HETP5</name>
<evidence type="ECO:0000256" key="8">
    <source>
        <dbReference type="SAM" id="Phobius"/>
    </source>
</evidence>
<gene>
    <name evidence="9" type="ORF">PPL_05932</name>
</gene>
<keyword evidence="3" id="KW-0256">Endoplasmic reticulum</keyword>
<evidence type="ECO:0000313" key="9">
    <source>
        <dbReference type="EMBL" id="EFA81096.1"/>
    </source>
</evidence>
<dbReference type="GO" id="GO:0005789">
    <property type="term" value="C:endoplasmic reticulum membrane"/>
    <property type="evidence" value="ECO:0007669"/>
    <property type="project" value="UniProtKB-SubCell"/>
</dbReference>
<evidence type="ECO:0000256" key="5">
    <source>
        <dbReference type="ARBA" id="ARBA00023098"/>
    </source>
</evidence>